<dbReference type="Proteomes" id="UP000546464">
    <property type="component" value="Unassembled WGS sequence"/>
</dbReference>
<protein>
    <recommendedName>
        <fullName evidence="3">Dihydroorotase</fullName>
        <shortName evidence="3">DHOase</shortName>
        <ecNumber evidence="3">3.5.2.3</ecNumber>
    </recommendedName>
</protein>
<comment type="pathway">
    <text evidence="3">Pyrimidine metabolism; UMP biosynthesis via de novo pathway; (S)-dihydroorotate from bicarbonate: step 3/3.</text>
</comment>
<dbReference type="Pfam" id="PF07969">
    <property type="entry name" value="Amidohydro_3"/>
    <property type="match status" value="1"/>
</dbReference>
<dbReference type="Pfam" id="PF12890">
    <property type="entry name" value="DHOase"/>
    <property type="match status" value="1"/>
</dbReference>
<name>A0A842HE35_9BACT</name>
<feature type="binding site" evidence="3">
    <location>
        <position position="181"/>
    </location>
    <ligand>
        <name>Zn(2+)</name>
        <dbReference type="ChEBI" id="CHEBI:29105"/>
        <label>2</label>
    </ligand>
</feature>
<keyword evidence="7" id="KW-1185">Reference proteome</keyword>
<dbReference type="NCBIfam" id="TIGR00857">
    <property type="entry name" value="pyrC_multi"/>
    <property type="match status" value="1"/>
</dbReference>
<feature type="binding site" evidence="3">
    <location>
        <position position="62"/>
    </location>
    <ligand>
        <name>Zn(2+)</name>
        <dbReference type="ChEBI" id="CHEBI:29105"/>
        <label>1</label>
    </ligand>
</feature>
<accession>A0A842HE35</accession>
<dbReference type="GO" id="GO:0044205">
    <property type="term" value="P:'de novo' UMP biosynthetic process"/>
    <property type="evidence" value="ECO:0007669"/>
    <property type="project" value="UniProtKB-UniRule"/>
</dbReference>
<dbReference type="GO" id="GO:0005737">
    <property type="term" value="C:cytoplasm"/>
    <property type="evidence" value="ECO:0007669"/>
    <property type="project" value="TreeGrafter"/>
</dbReference>
<comment type="similarity">
    <text evidence="3">Belongs to the metallo-dependent hydrolases superfamily. DHOase family. Class I DHOase subfamily.</text>
</comment>
<feature type="binding site" evidence="3">
    <location>
        <position position="64"/>
    </location>
    <ligand>
        <name>Zn(2+)</name>
        <dbReference type="ChEBI" id="CHEBI:29105"/>
        <label>1</label>
    </ligand>
</feature>
<evidence type="ECO:0000256" key="2">
    <source>
        <dbReference type="ARBA" id="ARBA00022975"/>
    </source>
</evidence>
<evidence type="ECO:0000313" key="7">
    <source>
        <dbReference type="Proteomes" id="UP000546464"/>
    </source>
</evidence>
<dbReference type="InterPro" id="IPR050138">
    <property type="entry name" value="DHOase/Allantoinase_Hydrolase"/>
</dbReference>
<keyword evidence="1 3" id="KW-0862">Zinc</keyword>
<evidence type="ECO:0000313" key="6">
    <source>
        <dbReference type="EMBL" id="MBC2594825.1"/>
    </source>
</evidence>
<dbReference type="PANTHER" id="PTHR43668">
    <property type="entry name" value="ALLANTOINASE"/>
    <property type="match status" value="1"/>
</dbReference>
<organism evidence="6 7">
    <name type="scientific">Ruficoccus amylovorans</name>
    <dbReference type="NCBI Taxonomy" id="1804625"/>
    <lineage>
        <taxon>Bacteria</taxon>
        <taxon>Pseudomonadati</taxon>
        <taxon>Verrucomicrobiota</taxon>
        <taxon>Opitutia</taxon>
        <taxon>Puniceicoccales</taxon>
        <taxon>Cerasicoccaceae</taxon>
        <taxon>Ruficoccus</taxon>
    </lineage>
</organism>
<evidence type="ECO:0000259" key="4">
    <source>
        <dbReference type="Pfam" id="PF07969"/>
    </source>
</evidence>
<dbReference type="InterPro" id="IPR011059">
    <property type="entry name" value="Metal-dep_hydrolase_composite"/>
</dbReference>
<dbReference type="InterPro" id="IPR032466">
    <property type="entry name" value="Metal_Hydrolase"/>
</dbReference>
<dbReference type="PANTHER" id="PTHR43668:SF2">
    <property type="entry name" value="ALLANTOINASE"/>
    <property type="match status" value="1"/>
</dbReference>
<sequence length="426" mass="45738">MSEILCITGGRVIDPANHRDETGDLYARDGKIVSSLTEAERDAATVFDATGLVVCPGFVDLHTHLREPGDSHKETIASGTRAAAAGGYTSIVCMPNTKPPADNAGTIQFIKERIERDAVVNVFPTGCLTVGREGKKLAPTGSLKEAGIVAVTDGGHCVQNNEIMRRALEYAAMFGLVVLDHCEDAAMTDKCAMHEGEWSLRLGLRGMSRSAEDIMVTRDVILSAHSGARIHIQQLSSAYSVDVIRRAKERGVPVTAEVTPQHLALTDEALKNYDTHCKTVPPLRAESDRQTLIEALCDGTIDCIATAHAPHTEMEKDREFDYAPFGMNGLETALSICLQTLVETGRCDLSTLIACLTHKPAAVIGLPKGTLSEGADADITVFDPGAEWTVTPEALQSLSHNSPWLGQTLRGKVTATFVNGRNVLGR</sequence>
<evidence type="ECO:0000256" key="3">
    <source>
        <dbReference type="HAMAP-Rule" id="MF_00220"/>
    </source>
</evidence>
<dbReference type="GO" id="GO:0006145">
    <property type="term" value="P:purine nucleobase catabolic process"/>
    <property type="evidence" value="ECO:0007669"/>
    <property type="project" value="TreeGrafter"/>
</dbReference>
<dbReference type="GO" id="GO:0004038">
    <property type="term" value="F:allantoinase activity"/>
    <property type="evidence" value="ECO:0007669"/>
    <property type="project" value="TreeGrafter"/>
</dbReference>
<proteinExistence type="inferred from homology"/>
<comment type="function">
    <text evidence="3">Catalyzes the reversible cyclization of carbamoyl aspartate to dihydroorotate.</text>
</comment>
<dbReference type="GO" id="GO:0004151">
    <property type="term" value="F:dihydroorotase activity"/>
    <property type="evidence" value="ECO:0007669"/>
    <property type="project" value="UniProtKB-UniRule"/>
</dbReference>
<dbReference type="CDD" id="cd01317">
    <property type="entry name" value="DHOase_IIa"/>
    <property type="match status" value="1"/>
</dbReference>
<dbReference type="RefSeq" id="WP_185675787.1">
    <property type="nucleotide sequence ID" value="NZ_JACHVB010000034.1"/>
</dbReference>
<comment type="caution">
    <text evidence="6">The sequence shown here is derived from an EMBL/GenBank/DDBJ whole genome shotgun (WGS) entry which is preliminary data.</text>
</comment>
<dbReference type="Gene3D" id="3.20.20.140">
    <property type="entry name" value="Metal-dependent hydrolases"/>
    <property type="match status" value="1"/>
</dbReference>
<feature type="binding site" evidence="3">
    <location>
        <begin position="325"/>
        <end position="326"/>
    </location>
    <ligand>
        <name>substrate</name>
    </ligand>
</feature>
<dbReference type="SUPFAM" id="SSF51338">
    <property type="entry name" value="Composite domain of metallo-dependent hydrolases"/>
    <property type="match status" value="1"/>
</dbReference>
<keyword evidence="3" id="KW-0479">Metal-binding</keyword>
<dbReference type="HAMAP" id="MF_00220_B">
    <property type="entry name" value="PyrC_classI_B"/>
    <property type="match status" value="1"/>
</dbReference>
<reference evidence="6 7" key="1">
    <citation type="submission" date="2020-07" db="EMBL/GenBank/DDBJ databases">
        <authorList>
            <person name="Feng X."/>
        </authorList>
    </citation>
    <scope>NUCLEOTIDE SEQUENCE [LARGE SCALE GENOMIC DNA]</scope>
    <source>
        <strain evidence="6 7">JCM31066</strain>
    </source>
</reference>
<keyword evidence="2 3" id="KW-0665">Pyrimidine biosynthesis</keyword>
<gene>
    <name evidence="3" type="primary">pyrC</name>
    <name evidence="6" type="ORF">H5P28_11200</name>
</gene>
<dbReference type="EMBL" id="JACHVB010000034">
    <property type="protein sequence ID" value="MBC2594825.1"/>
    <property type="molecule type" value="Genomic_DNA"/>
</dbReference>
<dbReference type="InterPro" id="IPR013108">
    <property type="entry name" value="Amidohydro_3"/>
</dbReference>
<dbReference type="InterPro" id="IPR024403">
    <property type="entry name" value="DHOase_cat"/>
</dbReference>
<feature type="binding site" evidence="3">
    <location>
        <position position="96"/>
    </location>
    <ligand>
        <name>substrate</name>
    </ligand>
</feature>
<dbReference type="SUPFAM" id="SSF51556">
    <property type="entry name" value="Metallo-dependent hydrolases"/>
    <property type="match status" value="1"/>
</dbReference>
<dbReference type="Gene3D" id="2.30.40.10">
    <property type="entry name" value="Urease, subunit C, domain 1"/>
    <property type="match status" value="1"/>
</dbReference>
<evidence type="ECO:0000259" key="5">
    <source>
        <dbReference type="Pfam" id="PF12890"/>
    </source>
</evidence>
<dbReference type="AlphaFoldDB" id="A0A842HE35"/>
<dbReference type="GO" id="GO:0008270">
    <property type="term" value="F:zinc ion binding"/>
    <property type="evidence" value="ECO:0007669"/>
    <property type="project" value="UniProtKB-UniRule"/>
</dbReference>
<comment type="catalytic activity">
    <reaction evidence="3">
        <text>(S)-dihydroorotate + H2O = N-carbamoyl-L-aspartate + H(+)</text>
        <dbReference type="Rhea" id="RHEA:24296"/>
        <dbReference type="ChEBI" id="CHEBI:15377"/>
        <dbReference type="ChEBI" id="CHEBI:15378"/>
        <dbReference type="ChEBI" id="CHEBI:30864"/>
        <dbReference type="ChEBI" id="CHEBI:32814"/>
        <dbReference type="EC" id="3.5.2.3"/>
    </reaction>
</comment>
<evidence type="ECO:0000256" key="1">
    <source>
        <dbReference type="ARBA" id="ARBA00022833"/>
    </source>
</evidence>
<keyword evidence="3" id="KW-0378">Hydrolase</keyword>
<feature type="domain" description="Amidohydrolase 3" evidence="4">
    <location>
        <begin position="344"/>
        <end position="423"/>
    </location>
</feature>
<comment type="cofactor">
    <cofactor evidence="3">
        <name>Zn(2+)</name>
        <dbReference type="ChEBI" id="CHEBI:29105"/>
    </cofactor>
    <text evidence="3">Binds 2 Zn(2+) ions per subunit.</text>
</comment>
<comment type="caution">
    <text evidence="3">Lacks conserved residue(s) required for the propagation of feature annotation.</text>
</comment>
<feature type="binding site" evidence="3">
    <location>
        <position position="311"/>
    </location>
    <ligand>
        <name>substrate</name>
    </ligand>
</feature>
<dbReference type="UniPathway" id="UPA00070">
    <property type="reaction ID" value="UER00117"/>
</dbReference>
<dbReference type="InterPro" id="IPR004722">
    <property type="entry name" value="DHOase"/>
</dbReference>
<dbReference type="EC" id="3.5.2.3" evidence="3"/>
<feature type="binding site" evidence="3">
    <location>
        <begin position="64"/>
        <end position="66"/>
    </location>
    <ligand>
        <name>substrate</name>
    </ligand>
</feature>
<feature type="domain" description="Dihydroorotase catalytic" evidence="5">
    <location>
        <begin position="52"/>
        <end position="237"/>
    </location>
</feature>